<protein>
    <recommendedName>
        <fullName evidence="3">F-box domain-containing protein</fullName>
    </recommendedName>
</protein>
<gene>
    <name evidence="1" type="ORF">ARMGADRAFT_1031889</name>
</gene>
<evidence type="ECO:0000313" key="1">
    <source>
        <dbReference type="EMBL" id="PBK91198.1"/>
    </source>
</evidence>
<sequence>MSGLKGRITQMPAVLEKLLDEERRIECLVESCKKIIRPILGIPEDIVPQIFLTCLDTDDTKALSNNHVIAILLSSAPRWVDIHVSIPFLALHEFSAVRRTLYRLNRLCVECTDDPPASPSPQVEPKFDAFEYAPLLHSFSHKTVFNAIHQIDIPWSQFIDYT</sequence>
<dbReference type="Proteomes" id="UP000217790">
    <property type="component" value="Unassembled WGS sequence"/>
</dbReference>
<evidence type="ECO:0000313" key="2">
    <source>
        <dbReference type="Proteomes" id="UP000217790"/>
    </source>
</evidence>
<dbReference type="OrthoDB" id="3063971at2759"/>
<keyword evidence="2" id="KW-1185">Reference proteome</keyword>
<proteinExistence type="predicted"/>
<dbReference type="InParanoid" id="A0A2H3DK27"/>
<name>A0A2H3DK27_ARMGA</name>
<dbReference type="AlphaFoldDB" id="A0A2H3DK27"/>
<evidence type="ECO:0008006" key="3">
    <source>
        <dbReference type="Google" id="ProtNLM"/>
    </source>
</evidence>
<organism evidence="1 2">
    <name type="scientific">Armillaria gallica</name>
    <name type="common">Bulbous honey fungus</name>
    <name type="synonym">Armillaria bulbosa</name>
    <dbReference type="NCBI Taxonomy" id="47427"/>
    <lineage>
        <taxon>Eukaryota</taxon>
        <taxon>Fungi</taxon>
        <taxon>Dikarya</taxon>
        <taxon>Basidiomycota</taxon>
        <taxon>Agaricomycotina</taxon>
        <taxon>Agaricomycetes</taxon>
        <taxon>Agaricomycetidae</taxon>
        <taxon>Agaricales</taxon>
        <taxon>Marasmiineae</taxon>
        <taxon>Physalacriaceae</taxon>
        <taxon>Armillaria</taxon>
    </lineage>
</organism>
<reference evidence="2" key="1">
    <citation type="journal article" date="2017" name="Nat. Ecol. Evol.">
        <title>Genome expansion and lineage-specific genetic innovations in the forest pathogenic fungi Armillaria.</title>
        <authorList>
            <person name="Sipos G."/>
            <person name="Prasanna A.N."/>
            <person name="Walter M.C."/>
            <person name="O'Connor E."/>
            <person name="Balint B."/>
            <person name="Krizsan K."/>
            <person name="Kiss B."/>
            <person name="Hess J."/>
            <person name="Varga T."/>
            <person name="Slot J."/>
            <person name="Riley R."/>
            <person name="Boka B."/>
            <person name="Rigling D."/>
            <person name="Barry K."/>
            <person name="Lee J."/>
            <person name="Mihaltcheva S."/>
            <person name="LaButti K."/>
            <person name="Lipzen A."/>
            <person name="Waldron R."/>
            <person name="Moloney N.M."/>
            <person name="Sperisen C."/>
            <person name="Kredics L."/>
            <person name="Vagvoelgyi C."/>
            <person name="Patrignani A."/>
            <person name="Fitzpatrick D."/>
            <person name="Nagy I."/>
            <person name="Doyle S."/>
            <person name="Anderson J.B."/>
            <person name="Grigoriev I.V."/>
            <person name="Gueldener U."/>
            <person name="Muensterkoetter M."/>
            <person name="Nagy L.G."/>
        </authorList>
    </citation>
    <scope>NUCLEOTIDE SEQUENCE [LARGE SCALE GENOMIC DNA]</scope>
    <source>
        <strain evidence="2">Ar21-2</strain>
    </source>
</reference>
<accession>A0A2H3DK27</accession>
<dbReference type="EMBL" id="KZ293662">
    <property type="protein sequence ID" value="PBK91198.1"/>
    <property type="molecule type" value="Genomic_DNA"/>
</dbReference>